<evidence type="ECO:0000313" key="3">
    <source>
        <dbReference type="Proteomes" id="UP001162131"/>
    </source>
</evidence>
<comment type="caution">
    <text evidence="2">The sequence shown here is derived from an EMBL/GenBank/DDBJ whole genome shotgun (WGS) entry which is preliminary data.</text>
</comment>
<name>A0AAU9KHG4_9CILI</name>
<dbReference type="PROSITE" id="PS50006">
    <property type="entry name" value="FHA_DOMAIN"/>
    <property type="match status" value="1"/>
</dbReference>
<gene>
    <name evidence="2" type="ORF">BSTOLATCC_MIC57001</name>
</gene>
<dbReference type="InterPro" id="IPR008984">
    <property type="entry name" value="SMAD_FHA_dom_sf"/>
</dbReference>
<dbReference type="InterPro" id="IPR000253">
    <property type="entry name" value="FHA_dom"/>
</dbReference>
<dbReference type="PANTHER" id="PTHR46210:SF1">
    <property type="entry name" value="FHA DOMAIN-CONTAINING PROTEIN"/>
    <property type="match status" value="1"/>
</dbReference>
<dbReference type="PANTHER" id="PTHR46210">
    <property type="entry name" value="FHA DOMAIN-CONTAINING PROTEIN"/>
    <property type="match status" value="1"/>
</dbReference>
<dbReference type="EMBL" id="CAJZBQ010000055">
    <property type="protein sequence ID" value="CAG9332709.1"/>
    <property type="molecule type" value="Genomic_DNA"/>
</dbReference>
<evidence type="ECO:0000313" key="2">
    <source>
        <dbReference type="EMBL" id="CAG9332709.1"/>
    </source>
</evidence>
<organism evidence="2 3">
    <name type="scientific">Blepharisma stoltei</name>
    <dbReference type="NCBI Taxonomy" id="1481888"/>
    <lineage>
        <taxon>Eukaryota</taxon>
        <taxon>Sar</taxon>
        <taxon>Alveolata</taxon>
        <taxon>Ciliophora</taxon>
        <taxon>Postciliodesmatophora</taxon>
        <taxon>Heterotrichea</taxon>
        <taxon>Heterotrichida</taxon>
        <taxon>Blepharismidae</taxon>
        <taxon>Blepharisma</taxon>
    </lineage>
</organism>
<dbReference type="SUPFAM" id="SSF49879">
    <property type="entry name" value="SMAD/FHA domain"/>
    <property type="match status" value="1"/>
</dbReference>
<dbReference type="Gene3D" id="2.60.200.20">
    <property type="match status" value="1"/>
</dbReference>
<feature type="domain" description="FHA" evidence="1">
    <location>
        <begin position="179"/>
        <end position="223"/>
    </location>
</feature>
<dbReference type="CDD" id="cd00060">
    <property type="entry name" value="FHA"/>
    <property type="match status" value="1"/>
</dbReference>
<dbReference type="Pfam" id="PF00498">
    <property type="entry name" value="FHA"/>
    <property type="match status" value="1"/>
</dbReference>
<proteinExistence type="predicted"/>
<dbReference type="AlphaFoldDB" id="A0AAU9KHG4"/>
<accession>A0AAU9KHG4</accession>
<protein>
    <recommendedName>
        <fullName evidence="1">FHA domain-containing protein</fullName>
    </recommendedName>
</protein>
<reference evidence="2" key="1">
    <citation type="submission" date="2021-09" db="EMBL/GenBank/DDBJ databases">
        <authorList>
            <consortium name="AG Swart"/>
            <person name="Singh M."/>
            <person name="Singh A."/>
            <person name="Seah K."/>
            <person name="Emmerich C."/>
        </authorList>
    </citation>
    <scope>NUCLEOTIDE SEQUENCE</scope>
    <source>
        <strain evidence="2">ATCC30299</strain>
    </source>
</reference>
<dbReference type="Proteomes" id="UP001162131">
    <property type="component" value="Unassembled WGS sequence"/>
</dbReference>
<sequence length="237" mass="27596">MIDQEILSNWLFSLSTSDPFILSHSQTQIKCTLEQLINQPISAQNSDFFKSMLELACHSLEETCYKLKLIECISLLLDYFFINSFNNLTFHFEEFLKFGPNIDNRSVCSKDTASDSESVENEVQIKIQSEVLETGKVFQMGDATMKVIEAKVGEGVILNWELHNKQFQFRVLDNENKEFKIGRSSDCHLRFKDDFKMSKHHALIRKEKSSWVLRDQGSKNGTWRLLDHEKKFQLQVV</sequence>
<dbReference type="SMART" id="SM00240">
    <property type="entry name" value="FHA"/>
    <property type="match status" value="1"/>
</dbReference>
<keyword evidence="3" id="KW-1185">Reference proteome</keyword>
<evidence type="ECO:0000259" key="1">
    <source>
        <dbReference type="PROSITE" id="PS50006"/>
    </source>
</evidence>